<keyword evidence="1" id="KW-0472">Membrane</keyword>
<dbReference type="Proteomes" id="UP000034727">
    <property type="component" value="Unassembled WGS sequence"/>
</dbReference>
<dbReference type="AlphaFoldDB" id="A0A0G1N4M9"/>
<sequence>MIQPLFILSDFTFLILRIVFGIIAARSGISVIKASRGTDANNFAKVLGAASVAFGMCVVFGFLTQLFAFLSAVLFVVSFFIKYPLDTPKLQFVKTGSADFIILFFAAALVIMSVGGGALTADKFFRIFLY</sequence>
<protein>
    <recommendedName>
        <fullName evidence="4">DoxX family protein</fullName>
    </recommendedName>
</protein>
<accession>A0A0G1N4M9</accession>
<keyword evidence="1" id="KW-1133">Transmembrane helix</keyword>
<organism evidence="2 3">
    <name type="scientific">Candidatus Jorgensenbacteria bacterium GW2011_GWA2_45_9</name>
    <dbReference type="NCBI Taxonomy" id="1618663"/>
    <lineage>
        <taxon>Bacteria</taxon>
        <taxon>Candidatus Joergenseniibacteriota</taxon>
    </lineage>
</organism>
<feature type="transmembrane region" description="Helical" evidence="1">
    <location>
        <begin position="47"/>
        <end position="80"/>
    </location>
</feature>
<evidence type="ECO:0000256" key="1">
    <source>
        <dbReference type="SAM" id="Phobius"/>
    </source>
</evidence>
<feature type="transmembrane region" description="Helical" evidence="1">
    <location>
        <begin position="6"/>
        <end position="26"/>
    </location>
</feature>
<evidence type="ECO:0008006" key="4">
    <source>
        <dbReference type="Google" id="ProtNLM"/>
    </source>
</evidence>
<comment type="caution">
    <text evidence="2">The sequence shown here is derived from an EMBL/GenBank/DDBJ whole genome shotgun (WGS) entry which is preliminary data.</text>
</comment>
<name>A0A0G1N4M9_9BACT</name>
<evidence type="ECO:0000313" key="2">
    <source>
        <dbReference type="EMBL" id="KKU15561.1"/>
    </source>
</evidence>
<proteinExistence type="predicted"/>
<gene>
    <name evidence="2" type="ORF">UX22_C0007G0019</name>
</gene>
<dbReference type="EMBL" id="LCLJ01000007">
    <property type="protein sequence ID" value="KKU15561.1"/>
    <property type="molecule type" value="Genomic_DNA"/>
</dbReference>
<evidence type="ECO:0000313" key="3">
    <source>
        <dbReference type="Proteomes" id="UP000034727"/>
    </source>
</evidence>
<reference evidence="2 3" key="1">
    <citation type="journal article" date="2015" name="Nature">
        <title>rRNA introns, odd ribosomes, and small enigmatic genomes across a large radiation of phyla.</title>
        <authorList>
            <person name="Brown C.T."/>
            <person name="Hug L.A."/>
            <person name="Thomas B.C."/>
            <person name="Sharon I."/>
            <person name="Castelle C.J."/>
            <person name="Singh A."/>
            <person name="Wilkins M.J."/>
            <person name="Williams K.H."/>
            <person name="Banfield J.F."/>
        </authorList>
    </citation>
    <scope>NUCLEOTIDE SEQUENCE [LARGE SCALE GENOMIC DNA]</scope>
</reference>
<keyword evidence="1" id="KW-0812">Transmembrane</keyword>
<feature type="transmembrane region" description="Helical" evidence="1">
    <location>
        <begin position="100"/>
        <end position="121"/>
    </location>
</feature>